<keyword evidence="3" id="KW-1185">Reference proteome</keyword>
<dbReference type="EMBL" id="JAWQEG010003151">
    <property type="protein sequence ID" value="KAK3867689.1"/>
    <property type="molecule type" value="Genomic_DNA"/>
</dbReference>
<gene>
    <name evidence="2" type="ORF">Pcinc_026878</name>
</gene>
<evidence type="ECO:0000313" key="2">
    <source>
        <dbReference type="EMBL" id="KAK3867689.1"/>
    </source>
</evidence>
<dbReference type="AlphaFoldDB" id="A0AAE1F534"/>
<evidence type="ECO:0000256" key="1">
    <source>
        <dbReference type="SAM" id="MobiDB-lite"/>
    </source>
</evidence>
<reference evidence="2" key="1">
    <citation type="submission" date="2023-10" db="EMBL/GenBank/DDBJ databases">
        <title>Genome assemblies of two species of porcelain crab, Petrolisthes cinctipes and Petrolisthes manimaculis (Anomura: Porcellanidae).</title>
        <authorList>
            <person name="Angst P."/>
        </authorList>
    </citation>
    <scope>NUCLEOTIDE SEQUENCE</scope>
    <source>
        <strain evidence="2">PB745_01</strain>
        <tissue evidence="2">Gill</tissue>
    </source>
</reference>
<feature type="region of interest" description="Disordered" evidence="1">
    <location>
        <begin position="110"/>
        <end position="134"/>
    </location>
</feature>
<sequence>MKDLSYWDRLKRLGLYSQQRRRDRYCVEDPGEAGSRSNRQRTPGETKWSDWKAPERVRSLPASNLGHNGPKIFNSLPKEVRDIEGCPVDIFEGVLDKSLKTLRDEPPVSGYTGNCRAASNSIPDQTGPSKGRTGRKHWWWTTTVRMEPLDAFNKNKKKINEKMSICCGLPFEFIGDIVFYHIISTDFSTDQYNIHASIQL</sequence>
<feature type="region of interest" description="Disordered" evidence="1">
    <location>
        <begin position="26"/>
        <end position="49"/>
    </location>
</feature>
<dbReference type="Proteomes" id="UP001286313">
    <property type="component" value="Unassembled WGS sequence"/>
</dbReference>
<name>A0AAE1F534_PETCI</name>
<accession>A0AAE1F534</accession>
<protein>
    <submittedName>
        <fullName evidence="2">Uncharacterized protein</fullName>
    </submittedName>
</protein>
<comment type="caution">
    <text evidence="2">The sequence shown here is derived from an EMBL/GenBank/DDBJ whole genome shotgun (WGS) entry which is preliminary data.</text>
</comment>
<feature type="compositionally biased region" description="Polar residues" evidence="1">
    <location>
        <begin position="117"/>
        <end position="128"/>
    </location>
</feature>
<organism evidence="2 3">
    <name type="scientific">Petrolisthes cinctipes</name>
    <name type="common">Flat porcelain crab</name>
    <dbReference type="NCBI Taxonomy" id="88211"/>
    <lineage>
        <taxon>Eukaryota</taxon>
        <taxon>Metazoa</taxon>
        <taxon>Ecdysozoa</taxon>
        <taxon>Arthropoda</taxon>
        <taxon>Crustacea</taxon>
        <taxon>Multicrustacea</taxon>
        <taxon>Malacostraca</taxon>
        <taxon>Eumalacostraca</taxon>
        <taxon>Eucarida</taxon>
        <taxon>Decapoda</taxon>
        <taxon>Pleocyemata</taxon>
        <taxon>Anomura</taxon>
        <taxon>Galatheoidea</taxon>
        <taxon>Porcellanidae</taxon>
        <taxon>Petrolisthes</taxon>
    </lineage>
</organism>
<evidence type="ECO:0000313" key="3">
    <source>
        <dbReference type="Proteomes" id="UP001286313"/>
    </source>
</evidence>
<proteinExistence type="predicted"/>